<protein>
    <submittedName>
        <fullName evidence="4">Cytochrome c3 family protein</fullName>
    </submittedName>
</protein>
<dbReference type="Gene3D" id="3.90.10.10">
    <property type="entry name" value="Cytochrome C3"/>
    <property type="match status" value="6"/>
</dbReference>
<feature type="domain" description="Cytochrome c7-like" evidence="3">
    <location>
        <begin position="278"/>
        <end position="346"/>
    </location>
</feature>
<keyword evidence="1" id="KW-0732">Signal</keyword>
<evidence type="ECO:0000313" key="5">
    <source>
        <dbReference type="Proteomes" id="UP001596084"/>
    </source>
</evidence>
<evidence type="ECO:0000259" key="3">
    <source>
        <dbReference type="Pfam" id="PF14522"/>
    </source>
</evidence>
<name>A0ABW0Q609_9BURK</name>
<feature type="compositionally biased region" description="Basic and acidic residues" evidence="2">
    <location>
        <begin position="534"/>
        <end position="543"/>
    </location>
</feature>
<keyword evidence="5" id="KW-1185">Reference proteome</keyword>
<dbReference type="Proteomes" id="UP001596084">
    <property type="component" value="Unassembled WGS sequence"/>
</dbReference>
<evidence type="ECO:0000256" key="1">
    <source>
        <dbReference type="ARBA" id="ARBA00022729"/>
    </source>
</evidence>
<dbReference type="CDD" id="cd08168">
    <property type="entry name" value="Cytochrom_C3"/>
    <property type="match status" value="1"/>
</dbReference>
<evidence type="ECO:0000313" key="4">
    <source>
        <dbReference type="EMBL" id="MFC5520170.1"/>
    </source>
</evidence>
<dbReference type="InterPro" id="IPR036280">
    <property type="entry name" value="Multihaem_cyt_sf"/>
</dbReference>
<gene>
    <name evidence="4" type="ORF">ACFPP7_04465</name>
</gene>
<proteinExistence type="predicted"/>
<reference evidence="5" key="1">
    <citation type="journal article" date="2019" name="Int. J. Syst. Evol. Microbiol.">
        <title>The Global Catalogue of Microorganisms (GCM) 10K type strain sequencing project: providing services to taxonomists for standard genome sequencing and annotation.</title>
        <authorList>
            <consortium name="The Broad Institute Genomics Platform"/>
            <consortium name="The Broad Institute Genome Sequencing Center for Infectious Disease"/>
            <person name="Wu L."/>
            <person name="Ma J."/>
        </authorList>
    </citation>
    <scope>NUCLEOTIDE SEQUENCE [LARGE SCALE GENOMIC DNA]</scope>
    <source>
        <strain evidence="5">CGMCC 4.7277</strain>
    </source>
</reference>
<sequence length="556" mass="63145">MATLSGWTLTPVVLAQGIESILAPGKLIQPHAKWENDCAQCHVKFDRKAQDGLCMSCHKDIGADVRAKTGFHGRIKPQACNTCHTDHKGRNAQIVSLDKKQFDHKQTDFALRGKHQQVECEKCHGAGKKYRDAPADCIACHRKDDAHKGALGAKCADCHTESSWKETRFDHDKTRFALTGKHADVKCASCHRNNIFKDTPRTCIACHRKDDKHKESLGRDCGSCHSERGWKEAAKFNHDQTSFPLLGKHLQVDCKNCHKSTMFKEAPKDCIACHKKDDRHVGTLGTNCADCHTERSWKTTAGRFDHDRTRFSLRNAHSEKLLKCSACHQDPRSFRNTPLDCYSCHKKNDKHEGQLGRRCEQCHNDNSWKVEKFDHSLTRFPLTGRHLTVTCKNCHPTTRFKEASRDCYACHKTVDKHQLKFGVRCETCHNARGWPIWEFDHDKRTPFRLDGAHRKVACERCHQQVAPQGRNVAPTGTNCSACHRGDDAHDGQFGMRCEQCHVAENWKKIRGRITPSSLAPADQLPTLTAAQWGERYHASRRPPESVIRAPAERRFP</sequence>
<comment type="caution">
    <text evidence="4">The sequence shown here is derived from an EMBL/GenBank/DDBJ whole genome shotgun (WGS) entry which is preliminary data.</text>
</comment>
<dbReference type="RefSeq" id="WP_068834581.1">
    <property type="nucleotide sequence ID" value="NZ_JBHSMX010000009.1"/>
</dbReference>
<dbReference type="Pfam" id="PF14522">
    <property type="entry name" value="Cytochrome_C7"/>
    <property type="match status" value="1"/>
</dbReference>
<feature type="region of interest" description="Disordered" evidence="2">
    <location>
        <begin position="534"/>
        <end position="556"/>
    </location>
</feature>
<dbReference type="PANTHER" id="PTHR35038">
    <property type="entry name" value="DISSIMILATORY SULFITE REDUCTASE SIRA"/>
    <property type="match status" value="1"/>
</dbReference>
<organism evidence="4 5">
    <name type="scientific">Polaromonas jejuensis</name>
    <dbReference type="NCBI Taxonomy" id="457502"/>
    <lineage>
        <taxon>Bacteria</taxon>
        <taxon>Pseudomonadati</taxon>
        <taxon>Pseudomonadota</taxon>
        <taxon>Betaproteobacteria</taxon>
        <taxon>Burkholderiales</taxon>
        <taxon>Comamonadaceae</taxon>
        <taxon>Polaromonas</taxon>
    </lineage>
</organism>
<accession>A0ABW0Q609</accession>
<dbReference type="EMBL" id="JBHSMX010000009">
    <property type="protein sequence ID" value="MFC5520170.1"/>
    <property type="molecule type" value="Genomic_DNA"/>
</dbReference>
<evidence type="ECO:0000256" key="2">
    <source>
        <dbReference type="SAM" id="MobiDB-lite"/>
    </source>
</evidence>
<dbReference type="InterPro" id="IPR029467">
    <property type="entry name" value="Cyt_c7-like"/>
</dbReference>
<dbReference type="SUPFAM" id="SSF48695">
    <property type="entry name" value="Multiheme cytochromes"/>
    <property type="match status" value="2"/>
</dbReference>
<dbReference type="InterPro" id="IPR051829">
    <property type="entry name" value="Multiheme_Cytochr_ET"/>
</dbReference>